<dbReference type="GO" id="GO:0016747">
    <property type="term" value="F:acyltransferase activity, transferring groups other than amino-acyl groups"/>
    <property type="evidence" value="ECO:0007669"/>
    <property type="project" value="TreeGrafter"/>
</dbReference>
<evidence type="ECO:0000256" key="1">
    <source>
        <dbReference type="SAM" id="SignalP"/>
    </source>
</evidence>
<dbReference type="Pfam" id="PF00756">
    <property type="entry name" value="Esterase"/>
    <property type="match status" value="1"/>
</dbReference>
<dbReference type="RefSeq" id="WP_013069873.1">
    <property type="nucleotide sequence ID" value="NZ_CALFQJ010000172.1"/>
</dbReference>
<dbReference type="InterPro" id="IPR004193">
    <property type="entry name" value="Glyco_hydro_13_N"/>
</dbReference>
<feature type="chain" id="PRO_5017562626" evidence="1">
    <location>
        <begin position="23"/>
        <end position="385"/>
    </location>
</feature>
<gene>
    <name evidence="3" type="ORF">DGQ38_09235</name>
</gene>
<dbReference type="Proteomes" id="UP000264330">
    <property type="component" value="Unassembled WGS sequence"/>
</dbReference>
<dbReference type="SUPFAM" id="SSF53474">
    <property type="entry name" value="alpha/beta-Hydrolases"/>
    <property type="match status" value="1"/>
</dbReference>
<dbReference type="Gene3D" id="3.40.50.1820">
    <property type="entry name" value="alpha/beta hydrolase"/>
    <property type="match status" value="1"/>
</dbReference>
<keyword evidence="1" id="KW-0732">Signal</keyword>
<dbReference type="InterPro" id="IPR013783">
    <property type="entry name" value="Ig-like_fold"/>
</dbReference>
<feature type="signal peptide" evidence="1">
    <location>
        <begin position="1"/>
        <end position="22"/>
    </location>
</feature>
<dbReference type="SUPFAM" id="SSF81296">
    <property type="entry name" value="E set domains"/>
    <property type="match status" value="1"/>
</dbReference>
<evidence type="ECO:0000313" key="4">
    <source>
        <dbReference type="Proteomes" id="UP000264330"/>
    </source>
</evidence>
<dbReference type="InterPro" id="IPR029058">
    <property type="entry name" value="AB_hydrolase_fold"/>
</dbReference>
<sequence>MKMRYFLIGLQFLLSGINFLNAQEKAFSTEGWWEPEGEKFSPVVHEDRSITFRLNAPQADNVTLLFGEWDIVEKKMKKDDLGNWSINLKNVESGIYQYNFLINNSFKKLDPVNPNIKVGTNIYGSIVEVPDTPARFDQLQEVPHGEVHIITYRSIVLDKTRKMYVYVPKIYQELKDVKFPVLYLRHGGGDNEGSWINDGRANIILDNLISQGKSKPMLIVMSNGLIDGSWSSGSTIEGMNTLEEELINDIIPLIENRYHVSKNKKDRAIAGLSMGGGQSVVIGLRNPNLFSFVGDFSAGLLSDPDIDLSTYIPDLFKMADSINQNIDLLWISCGSKDPRFLGHKKFHSILNKHGIKNEFHQGSYGHEWQFWRSQLKDFSKQIFIK</sequence>
<feature type="domain" description="Glycoside hydrolase family 13 N-terminal" evidence="2">
    <location>
        <begin position="46"/>
        <end position="111"/>
    </location>
</feature>
<organism evidence="3 4">
    <name type="scientific">Zunongwangia profunda</name>
    <dbReference type="NCBI Taxonomy" id="398743"/>
    <lineage>
        <taxon>Bacteria</taxon>
        <taxon>Pseudomonadati</taxon>
        <taxon>Bacteroidota</taxon>
        <taxon>Flavobacteriia</taxon>
        <taxon>Flavobacteriales</taxon>
        <taxon>Flavobacteriaceae</taxon>
        <taxon>Zunongwangia</taxon>
    </lineage>
</organism>
<evidence type="ECO:0000313" key="3">
    <source>
        <dbReference type="EMBL" id="HCV81220.1"/>
    </source>
</evidence>
<proteinExistence type="predicted"/>
<dbReference type="GO" id="GO:0005975">
    <property type="term" value="P:carbohydrate metabolic process"/>
    <property type="evidence" value="ECO:0007669"/>
    <property type="project" value="InterPro"/>
</dbReference>
<dbReference type="InterPro" id="IPR050583">
    <property type="entry name" value="Mycobacterial_A85_antigen"/>
</dbReference>
<dbReference type="Pfam" id="PF02922">
    <property type="entry name" value="CBM_48"/>
    <property type="match status" value="1"/>
</dbReference>
<dbReference type="CDD" id="cd11294">
    <property type="entry name" value="E_set_Esterase_like_N"/>
    <property type="match status" value="1"/>
</dbReference>
<dbReference type="Gene3D" id="2.60.40.10">
    <property type="entry name" value="Immunoglobulins"/>
    <property type="match status" value="1"/>
</dbReference>
<dbReference type="OMA" id="DENEWTR"/>
<dbReference type="PANTHER" id="PTHR48098">
    <property type="entry name" value="ENTEROCHELIN ESTERASE-RELATED"/>
    <property type="match status" value="1"/>
</dbReference>
<accession>A0A3D5J1N1</accession>
<reference evidence="3 4" key="1">
    <citation type="journal article" date="2018" name="Nat. Biotechnol.">
        <title>A standardized bacterial taxonomy based on genome phylogeny substantially revises the tree of life.</title>
        <authorList>
            <person name="Parks D.H."/>
            <person name="Chuvochina M."/>
            <person name="Waite D.W."/>
            <person name="Rinke C."/>
            <person name="Skarshewski A."/>
            <person name="Chaumeil P.A."/>
            <person name="Hugenholtz P."/>
        </authorList>
    </citation>
    <scope>NUCLEOTIDE SEQUENCE [LARGE SCALE GENOMIC DNA]</scope>
    <source>
        <strain evidence="3">UBA9359</strain>
    </source>
</reference>
<comment type="caution">
    <text evidence="3">The sequence shown here is derived from an EMBL/GenBank/DDBJ whole genome shotgun (WGS) entry which is preliminary data.</text>
</comment>
<dbReference type="PANTHER" id="PTHR48098:SF1">
    <property type="entry name" value="DIACYLGLYCEROL ACYLTRANSFERASE_MYCOLYLTRANSFERASE AG85A"/>
    <property type="match status" value="1"/>
</dbReference>
<dbReference type="EMBL" id="DPMF01000221">
    <property type="protein sequence ID" value="HCV81220.1"/>
    <property type="molecule type" value="Genomic_DNA"/>
</dbReference>
<protein>
    <submittedName>
        <fullName evidence="3">Esterase</fullName>
    </submittedName>
</protein>
<dbReference type="InterPro" id="IPR000801">
    <property type="entry name" value="Esterase-like"/>
</dbReference>
<dbReference type="InterPro" id="IPR014756">
    <property type="entry name" value="Ig_E-set"/>
</dbReference>
<dbReference type="GO" id="GO:0004553">
    <property type="term" value="F:hydrolase activity, hydrolyzing O-glycosyl compounds"/>
    <property type="evidence" value="ECO:0007669"/>
    <property type="project" value="InterPro"/>
</dbReference>
<name>A0A3D5J1N1_9FLAO</name>
<evidence type="ECO:0000259" key="2">
    <source>
        <dbReference type="Pfam" id="PF02922"/>
    </source>
</evidence>
<dbReference type="AlphaFoldDB" id="A0A3D5J1N1"/>